<dbReference type="AlphaFoldDB" id="A0A563UF86"/>
<dbReference type="GO" id="GO:0003677">
    <property type="term" value="F:DNA binding"/>
    <property type="evidence" value="ECO:0007669"/>
    <property type="project" value="UniProtKB-KW"/>
</dbReference>
<accession>A0A563UF86</accession>
<dbReference type="Proteomes" id="UP000320042">
    <property type="component" value="Unassembled WGS sequence"/>
</dbReference>
<dbReference type="OrthoDB" id="9767722at2"/>
<evidence type="ECO:0000259" key="4">
    <source>
        <dbReference type="PROSITE" id="PS50045"/>
    </source>
</evidence>
<feature type="domain" description="Sigma-54 factor interaction" evidence="4">
    <location>
        <begin position="205"/>
        <end position="434"/>
    </location>
</feature>
<dbReference type="Gene3D" id="1.10.10.60">
    <property type="entry name" value="Homeodomain-like"/>
    <property type="match status" value="1"/>
</dbReference>
<dbReference type="InterPro" id="IPR058031">
    <property type="entry name" value="AAA_lid_NorR"/>
</dbReference>
<proteinExistence type="predicted"/>
<gene>
    <name evidence="5" type="ORF">FPZ43_07125</name>
</gene>
<dbReference type="Pfam" id="PF25601">
    <property type="entry name" value="AAA_lid_14"/>
    <property type="match status" value="1"/>
</dbReference>
<evidence type="ECO:0000313" key="5">
    <source>
        <dbReference type="EMBL" id="TWR30040.1"/>
    </source>
</evidence>
<evidence type="ECO:0000313" key="6">
    <source>
        <dbReference type="Proteomes" id="UP000320042"/>
    </source>
</evidence>
<dbReference type="InterPro" id="IPR009057">
    <property type="entry name" value="Homeodomain-like_sf"/>
</dbReference>
<dbReference type="SMART" id="SM00382">
    <property type="entry name" value="AAA"/>
    <property type="match status" value="1"/>
</dbReference>
<dbReference type="FunFam" id="3.40.50.300:FF:000006">
    <property type="entry name" value="DNA-binding transcriptional regulator NtrC"/>
    <property type="match status" value="1"/>
</dbReference>
<dbReference type="SUPFAM" id="SSF52540">
    <property type="entry name" value="P-loop containing nucleoside triphosphate hydrolases"/>
    <property type="match status" value="1"/>
</dbReference>
<evidence type="ECO:0000256" key="3">
    <source>
        <dbReference type="ARBA" id="ARBA00023125"/>
    </source>
</evidence>
<comment type="caution">
    <text evidence="5">The sequence shown here is derived from an EMBL/GenBank/DDBJ whole genome shotgun (WGS) entry which is preliminary data.</text>
</comment>
<dbReference type="InterPro" id="IPR025943">
    <property type="entry name" value="Sigma_54_int_dom_ATP-bd_2"/>
</dbReference>
<dbReference type="InterPro" id="IPR025662">
    <property type="entry name" value="Sigma_54_int_dom_ATP-bd_1"/>
</dbReference>
<keyword evidence="3" id="KW-0238">DNA-binding</keyword>
<dbReference type="Gene3D" id="1.10.8.60">
    <property type="match status" value="1"/>
</dbReference>
<dbReference type="InterPro" id="IPR002078">
    <property type="entry name" value="Sigma_54_int"/>
</dbReference>
<dbReference type="SUPFAM" id="SSF46689">
    <property type="entry name" value="Homeodomain-like"/>
    <property type="match status" value="1"/>
</dbReference>
<dbReference type="PANTHER" id="PTHR32071">
    <property type="entry name" value="TRANSCRIPTIONAL REGULATORY PROTEIN"/>
    <property type="match status" value="1"/>
</dbReference>
<dbReference type="InterPro" id="IPR027417">
    <property type="entry name" value="P-loop_NTPase"/>
</dbReference>
<dbReference type="Pfam" id="PF00158">
    <property type="entry name" value="Sigma54_activat"/>
    <property type="match status" value="1"/>
</dbReference>
<dbReference type="EMBL" id="VOEJ01000003">
    <property type="protein sequence ID" value="TWR30040.1"/>
    <property type="molecule type" value="Genomic_DNA"/>
</dbReference>
<dbReference type="GO" id="GO:0005524">
    <property type="term" value="F:ATP binding"/>
    <property type="evidence" value="ECO:0007669"/>
    <property type="project" value="UniProtKB-KW"/>
</dbReference>
<keyword evidence="6" id="KW-1185">Reference proteome</keyword>
<organism evidence="5 6">
    <name type="scientific">Mucilaginibacter pallidiroseus</name>
    <dbReference type="NCBI Taxonomy" id="2599295"/>
    <lineage>
        <taxon>Bacteria</taxon>
        <taxon>Pseudomonadati</taxon>
        <taxon>Bacteroidota</taxon>
        <taxon>Sphingobacteriia</taxon>
        <taxon>Sphingobacteriales</taxon>
        <taxon>Sphingobacteriaceae</taxon>
        <taxon>Mucilaginibacter</taxon>
    </lineage>
</organism>
<reference evidence="5 6" key="1">
    <citation type="submission" date="2019-07" db="EMBL/GenBank/DDBJ databases">
        <authorList>
            <person name="Kim J."/>
        </authorList>
    </citation>
    <scope>NUCLEOTIDE SEQUENCE [LARGE SCALE GENOMIC DNA]</scope>
    <source>
        <strain evidence="6">dk17</strain>
    </source>
</reference>
<protein>
    <submittedName>
        <fullName evidence="5">Sigma-54-dependent Fis family transcriptional regulator</fullName>
    </submittedName>
</protein>
<dbReference type="PANTHER" id="PTHR32071:SF117">
    <property type="entry name" value="PTS-DEPENDENT DIHYDROXYACETONE KINASE OPERON REGULATORY PROTEIN-RELATED"/>
    <property type="match status" value="1"/>
</dbReference>
<keyword evidence="1" id="KW-0547">Nucleotide-binding</keyword>
<dbReference type="GO" id="GO:0006355">
    <property type="term" value="P:regulation of DNA-templated transcription"/>
    <property type="evidence" value="ECO:0007669"/>
    <property type="project" value="InterPro"/>
</dbReference>
<dbReference type="InterPro" id="IPR003593">
    <property type="entry name" value="AAA+_ATPase"/>
</dbReference>
<keyword evidence="2" id="KW-0067">ATP-binding</keyword>
<dbReference type="CDD" id="cd00009">
    <property type="entry name" value="AAA"/>
    <property type="match status" value="1"/>
</dbReference>
<evidence type="ECO:0000256" key="2">
    <source>
        <dbReference type="ARBA" id="ARBA00022840"/>
    </source>
</evidence>
<sequence length="516" mass="58489">MNLIKESYLSEYDFDEGRPNFQFIDVPTPITSIQKIIAQFSYPVLKTMEEWKLEARNNHNVGRTADYHYHCYLPLEVNNTLIGTIGLHNKSRQLDTECLRFFSIIADLLLDVVLFKIEDARQLKDKMHAQSDGDPVEFNNLKKQIDAIEQSSTLDSFFARCESVFPVAYQRLKFQLDNMVVHNSHSDEEALLSTDERFAGNYEGIIGECPEMKKVFSLIDRVAASESTVLILGETGTGKEMVAKAIHNCSDRSGKPLVMVNCAAVPPNLIESELFGHERGAFTGAMDKRIGKFELANGGTLFLDEIGELQLELQVKLLRALQEKEIERVGGKATIKTDVRIISATNRDLAEEVKKGFFRQDLYFRLNVFPIHLPALKQRTEDIPLLAVHFLHKYSRKAKKDIKGFTNGVLKQMRNYAWPGNVREMEHLIERQVLLNKGKVVNEIPLPTHEKTLNDKNGKPQKVKTIDENERDHIFDVLTLCKGKISGPSGAAKLLGVPATTLNSKIKRLGLNRKHF</sequence>
<dbReference type="PROSITE" id="PS50045">
    <property type="entry name" value="SIGMA54_INTERACT_4"/>
    <property type="match status" value="1"/>
</dbReference>
<dbReference type="Gene3D" id="3.40.50.300">
    <property type="entry name" value="P-loop containing nucleotide triphosphate hydrolases"/>
    <property type="match status" value="1"/>
</dbReference>
<evidence type="ECO:0000256" key="1">
    <source>
        <dbReference type="ARBA" id="ARBA00022741"/>
    </source>
</evidence>
<dbReference type="PROSITE" id="PS00676">
    <property type="entry name" value="SIGMA54_INTERACT_2"/>
    <property type="match status" value="1"/>
</dbReference>
<name>A0A563UF86_9SPHI</name>
<dbReference type="PROSITE" id="PS00675">
    <property type="entry name" value="SIGMA54_INTERACT_1"/>
    <property type="match status" value="1"/>
</dbReference>